<dbReference type="EMBL" id="CP058561">
    <property type="protein sequence ID" value="QUH31374.1"/>
    <property type="molecule type" value="Genomic_DNA"/>
</dbReference>
<dbReference type="InterPro" id="IPR001109">
    <property type="entry name" value="Hydrogenase_HupF/HypC"/>
</dbReference>
<sequence>MCLAVPAKIKSIEGAYGDVLYLGVVQRVNIELIESPRIGDYILVHAGFAIEKIDKDGYVELQRIMSYLLEECDGYE</sequence>
<organism evidence="2 3">
    <name type="scientific">Vallitalea guaymasensis</name>
    <dbReference type="NCBI Taxonomy" id="1185412"/>
    <lineage>
        <taxon>Bacteria</taxon>
        <taxon>Bacillati</taxon>
        <taxon>Bacillota</taxon>
        <taxon>Clostridia</taxon>
        <taxon>Lachnospirales</taxon>
        <taxon>Vallitaleaceae</taxon>
        <taxon>Vallitalea</taxon>
    </lineage>
</organism>
<reference evidence="2 3" key="1">
    <citation type="submission" date="2020-07" db="EMBL/GenBank/DDBJ databases">
        <title>Vallitalea guaymasensis genome.</title>
        <authorList>
            <person name="Postec A."/>
        </authorList>
    </citation>
    <scope>NUCLEOTIDE SEQUENCE [LARGE SCALE GENOMIC DNA]</scope>
    <source>
        <strain evidence="2 3">Ra1766G1</strain>
    </source>
</reference>
<dbReference type="SUPFAM" id="SSF159127">
    <property type="entry name" value="HupF/HypC-like"/>
    <property type="match status" value="1"/>
</dbReference>
<dbReference type="GO" id="GO:0051604">
    <property type="term" value="P:protein maturation"/>
    <property type="evidence" value="ECO:0007669"/>
    <property type="project" value="TreeGrafter"/>
</dbReference>
<gene>
    <name evidence="2" type="ORF">HYG85_21575</name>
</gene>
<dbReference type="RefSeq" id="WP_212691420.1">
    <property type="nucleotide sequence ID" value="NZ_CAJXUH010000005.1"/>
</dbReference>
<dbReference type="PRINTS" id="PR00445">
    <property type="entry name" value="HUPFHYPC"/>
</dbReference>
<name>A0A8J8SE50_9FIRM</name>
<dbReference type="AlphaFoldDB" id="A0A8J8SE50"/>
<proteinExistence type="inferred from homology"/>
<keyword evidence="3" id="KW-1185">Reference proteome</keyword>
<dbReference type="Proteomes" id="UP000677305">
    <property type="component" value="Chromosome"/>
</dbReference>
<protein>
    <submittedName>
        <fullName evidence="2">HypC/HybG/HupF family hydrogenase formation chaperone</fullName>
    </submittedName>
</protein>
<dbReference type="PROSITE" id="PS01097">
    <property type="entry name" value="HUPF_HYPC"/>
    <property type="match status" value="1"/>
</dbReference>
<evidence type="ECO:0000256" key="1">
    <source>
        <dbReference type="ARBA" id="ARBA00006018"/>
    </source>
</evidence>
<evidence type="ECO:0000313" key="3">
    <source>
        <dbReference type="Proteomes" id="UP000677305"/>
    </source>
</evidence>
<dbReference type="NCBIfam" id="TIGR00074">
    <property type="entry name" value="hypC_hupF"/>
    <property type="match status" value="1"/>
</dbReference>
<dbReference type="PANTHER" id="PTHR35177">
    <property type="entry name" value="HYDROGENASE MATURATION FACTOR HYBG"/>
    <property type="match status" value="1"/>
</dbReference>
<dbReference type="KEGG" id="vgu:HYG85_21575"/>
<dbReference type="GO" id="GO:0005506">
    <property type="term" value="F:iron ion binding"/>
    <property type="evidence" value="ECO:0007669"/>
    <property type="project" value="TreeGrafter"/>
</dbReference>
<dbReference type="InterPro" id="IPR019812">
    <property type="entry name" value="Hydgase_assmbl_chp_CS"/>
</dbReference>
<evidence type="ECO:0000313" key="2">
    <source>
        <dbReference type="EMBL" id="QUH31374.1"/>
    </source>
</evidence>
<comment type="similarity">
    <text evidence="1">Belongs to the HupF/HypC family.</text>
</comment>
<dbReference type="Pfam" id="PF01455">
    <property type="entry name" value="HupF_HypC"/>
    <property type="match status" value="1"/>
</dbReference>
<accession>A0A8J8SE50</accession>
<dbReference type="Gene3D" id="2.30.30.140">
    <property type="match status" value="1"/>
</dbReference>
<dbReference type="PANTHER" id="PTHR35177:SF2">
    <property type="entry name" value="HYDROGENASE MATURATION FACTOR HYBG"/>
    <property type="match status" value="1"/>
</dbReference>
<dbReference type="GO" id="GO:1902670">
    <property type="term" value="F:carbon dioxide binding"/>
    <property type="evidence" value="ECO:0007669"/>
    <property type="project" value="TreeGrafter"/>
</dbReference>